<evidence type="ECO:0000313" key="4">
    <source>
        <dbReference type="Proteomes" id="UP000182400"/>
    </source>
</evidence>
<proteinExistence type="predicted"/>
<sequence length="113" mass="12559">MLYVQRDAQGNLVRVEAAEFAGFTQQLPADDQDILAWYSNQAIETSLLQLRQSDQEMVRVLEDLIGVLIAKGIIRITDLPHAAQTKLLSRNQAREALGGLSRLIQEEVSTGLI</sequence>
<keyword evidence="3" id="KW-1185">Reference proteome</keyword>
<reference evidence="2 4" key="4">
    <citation type="submission" date="2016-10" db="EMBL/GenBank/DDBJ databases">
        <authorList>
            <person name="de Groot N.N."/>
        </authorList>
    </citation>
    <scope>NUCLEOTIDE SEQUENCE [LARGE SCALE GENOMIC DNA]</scope>
    <source>
        <strain evidence="2 4">CCUG 59231</strain>
    </source>
</reference>
<dbReference type="Proteomes" id="UP000023842">
    <property type="component" value="Unassembled WGS sequence"/>
</dbReference>
<gene>
    <name evidence="1" type="ORF">AU05_21765</name>
    <name evidence="2" type="ORF">SAMN05216601_110171</name>
</gene>
<dbReference type="RefSeq" id="WP_037003749.1">
    <property type="nucleotide sequence ID" value="NZ_FOWP01000010.1"/>
</dbReference>
<name>A0A1I5PZH9_9GAMM</name>
<dbReference type="STRING" id="658457.SAMN05216601_110171"/>
<reference evidence="1" key="1">
    <citation type="journal article" date="2014" name="Genome Announc.">
        <title>Draft Genome Sequences of the Alga-Degrading Bacteria Aeromonas hydrophila Strain AD9 and Pseudomonas pseudoalcaligenes Strain AD6.</title>
        <authorList>
            <person name="Barney B.M."/>
            <person name="Lenneman E.M."/>
        </authorList>
    </citation>
    <scope>NUCLEOTIDE SEQUENCE</scope>
    <source>
        <strain evidence="1">AD6</strain>
    </source>
</reference>
<organism evidence="2 4">
    <name type="scientific">Ectopseudomonas composti</name>
    <dbReference type="NCBI Taxonomy" id="658457"/>
    <lineage>
        <taxon>Bacteria</taxon>
        <taxon>Pseudomonadati</taxon>
        <taxon>Pseudomonadota</taxon>
        <taxon>Gammaproteobacteria</taxon>
        <taxon>Pseudomonadales</taxon>
        <taxon>Pseudomonadaceae</taxon>
        <taxon>Ectopseudomonas</taxon>
    </lineage>
</organism>
<accession>A0A1I5PZH9</accession>
<dbReference type="Proteomes" id="UP000182400">
    <property type="component" value="Unassembled WGS sequence"/>
</dbReference>
<protein>
    <submittedName>
        <fullName evidence="1">Tryptophan synthase subunit beta</fullName>
    </submittedName>
</protein>
<reference evidence="1" key="3">
    <citation type="submission" date="2014-03" db="EMBL/GenBank/DDBJ databases">
        <authorList>
            <person name="Barney B.M."/>
            <person name="Lenneman E.M."/>
        </authorList>
    </citation>
    <scope>NUCLEOTIDE SEQUENCE</scope>
    <source>
        <strain evidence="1">AD6</strain>
    </source>
</reference>
<dbReference type="EMBL" id="FOWP01000010">
    <property type="protein sequence ID" value="SFP39329.1"/>
    <property type="molecule type" value="Genomic_DNA"/>
</dbReference>
<dbReference type="OrthoDB" id="5703571at2"/>
<evidence type="ECO:0000313" key="3">
    <source>
        <dbReference type="Proteomes" id="UP000023842"/>
    </source>
</evidence>
<dbReference type="AlphaFoldDB" id="A0A1I5PZH9"/>
<dbReference type="EMBL" id="JFJN01000072">
    <property type="protein sequence ID" value="EZH78144.1"/>
    <property type="molecule type" value="Genomic_DNA"/>
</dbReference>
<evidence type="ECO:0000313" key="1">
    <source>
        <dbReference type="EMBL" id="EZH78144.1"/>
    </source>
</evidence>
<evidence type="ECO:0000313" key="2">
    <source>
        <dbReference type="EMBL" id="SFP39329.1"/>
    </source>
</evidence>
<reference evidence="3" key="2">
    <citation type="journal article" date="2014" name="Genome Announc.">
        <title>Draft Genome Sequence of the algae degrading bacterium Pseudomonas mendocina AD6.</title>
        <authorList>
            <person name="Barney B.M."/>
            <person name="Lenneman E.M."/>
        </authorList>
    </citation>
    <scope>NUCLEOTIDE SEQUENCE [LARGE SCALE GENOMIC DNA]</scope>
    <source>
        <strain evidence="3">AD6</strain>
    </source>
</reference>